<dbReference type="Pfam" id="PF00697">
    <property type="entry name" value="PRAI"/>
    <property type="match status" value="1"/>
</dbReference>
<evidence type="ECO:0000256" key="1">
    <source>
        <dbReference type="ARBA" id="ARBA00001164"/>
    </source>
</evidence>
<dbReference type="SUPFAM" id="SSF51366">
    <property type="entry name" value="Ribulose-phoshate binding barrel"/>
    <property type="match status" value="1"/>
</dbReference>
<comment type="catalytic activity">
    <reaction evidence="1 9">
        <text>N-(5-phospho-beta-D-ribosyl)anthranilate = 1-(2-carboxyphenylamino)-1-deoxy-D-ribulose 5-phosphate</text>
        <dbReference type="Rhea" id="RHEA:21540"/>
        <dbReference type="ChEBI" id="CHEBI:18277"/>
        <dbReference type="ChEBI" id="CHEBI:58613"/>
        <dbReference type="EC" id="5.3.1.24"/>
    </reaction>
</comment>
<dbReference type="Gene3D" id="3.20.20.70">
    <property type="entry name" value="Aldolase class I"/>
    <property type="match status" value="1"/>
</dbReference>
<accession>A0A1Y6BAP2</accession>
<dbReference type="GO" id="GO:0000162">
    <property type="term" value="P:L-tryptophan biosynthetic process"/>
    <property type="evidence" value="ECO:0007669"/>
    <property type="project" value="UniProtKB-UniRule"/>
</dbReference>
<evidence type="ECO:0000256" key="4">
    <source>
        <dbReference type="ARBA" id="ARBA00022272"/>
    </source>
</evidence>
<comment type="similarity">
    <text evidence="9">Belongs to the TrpF family.</text>
</comment>
<keyword evidence="7 9" id="KW-0057">Aromatic amino acid biosynthesis</keyword>
<keyword evidence="6 9" id="KW-0822">Tryptophan biosynthesis</keyword>
<evidence type="ECO:0000256" key="6">
    <source>
        <dbReference type="ARBA" id="ARBA00022822"/>
    </source>
</evidence>
<dbReference type="PANTHER" id="PTHR42894">
    <property type="entry name" value="N-(5'-PHOSPHORIBOSYL)ANTHRANILATE ISOMERASE"/>
    <property type="match status" value="1"/>
</dbReference>
<dbReference type="InterPro" id="IPR001240">
    <property type="entry name" value="PRAI_dom"/>
</dbReference>
<evidence type="ECO:0000256" key="8">
    <source>
        <dbReference type="ARBA" id="ARBA00023235"/>
    </source>
</evidence>
<evidence type="ECO:0000313" key="11">
    <source>
        <dbReference type="EMBL" id="SME93706.1"/>
    </source>
</evidence>
<dbReference type="NCBIfam" id="NF002298">
    <property type="entry name" value="PRK01222.1-4"/>
    <property type="match status" value="1"/>
</dbReference>
<proteinExistence type="inferred from homology"/>
<evidence type="ECO:0000256" key="9">
    <source>
        <dbReference type="HAMAP-Rule" id="MF_00135"/>
    </source>
</evidence>
<comment type="pathway">
    <text evidence="2 9">Amino-acid biosynthesis; L-tryptophan biosynthesis; L-tryptophan from chorismate: step 3/5.</text>
</comment>
<dbReference type="STRING" id="1513793.SAMN06296036_10248"/>
<dbReference type="EMBL" id="FWZT01000002">
    <property type="protein sequence ID" value="SME93706.1"/>
    <property type="molecule type" value="Genomic_DNA"/>
</dbReference>
<dbReference type="GO" id="GO:0004640">
    <property type="term" value="F:phosphoribosylanthranilate isomerase activity"/>
    <property type="evidence" value="ECO:0007669"/>
    <property type="project" value="UniProtKB-UniRule"/>
</dbReference>
<evidence type="ECO:0000313" key="12">
    <source>
        <dbReference type="Proteomes" id="UP000192907"/>
    </source>
</evidence>
<dbReference type="InterPro" id="IPR011060">
    <property type="entry name" value="RibuloseP-bd_barrel"/>
</dbReference>
<dbReference type="RefSeq" id="WP_132315651.1">
    <property type="nucleotide sequence ID" value="NZ_FWZT01000002.1"/>
</dbReference>
<evidence type="ECO:0000256" key="5">
    <source>
        <dbReference type="ARBA" id="ARBA00022605"/>
    </source>
</evidence>
<evidence type="ECO:0000256" key="3">
    <source>
        <dbReference type="ARBA" id="ARBA00012572"/>
    </source>
</evidence>
<dbReference type="AlphaFoldDB" id="A0A1Y6BAP2"/>
<sequence>MRIKICGLTKEEDALLAADLGAWALGFIFYPKSPRYVAPEAAASIIEAVRRRSQNPPDCIGVFVNENVDDIRKIQKLTGIDRVQLHGDEAPELCTQFSGSIKAVRLFSETDLESVAAFDGIIDYLLIDAAVKGQYGGTGQLANWELAKKAKSSSAPLILSGGLDPETVKAAWDAVQPWALDLSSGVEQEPGIKDHEKLRRLFREEI</sequence>
<name>A0A1Y6BAP2_9BACT</name>
<dbReference type="Proteomes" id="UP000192907">
    <property type="component" value="Unassembled WGS sequence"/>
</dbReference>
<feature type="domain" description="N-(5'phosphoribosyl) anthranilate isomerase (PRAI)" evidence="10">
    <location>
        <begin position="3"/>
        <end position="202"/>
    </location>
</feature>
<dbReference type="HAMAP" id="MF_00135">
    <property type="entry name" value="PRAI"/>
    <property type="match status" value="1"/>
</dbReference>
<keyword evidence="12" id="KW-1185">Reference proteome</keyword>
<evidence type="ECO:0000256" key="2">
    <source>
        <dbReference type="ARBA" id="ARBA00004664"/>
    </source>
</evidence>
<keyword evidence="5 9" id="KW-0028">Amino-acid biosynthesis</keyword>
<gene>
    <name evidence="9" type="primary">trpF</name>
    <name evidence="11" type="ORF">SAMN06296036_10248</name>
</gene>
<dbReference type="InterPro" id="IPR044643">
    <property type="entry name" value="TrpF_fam"/>
</dbReference>
<organism evidence="11 12">
    <name type="scientific">Pseudobacteriovorax antillogorgiicola</name>
    <dbReference type="NCBI Taxonomy" id="1513793"/>
    <lineage>
        <taxon>Bacteria</taxon>
        <taxon>Pseudomonadati</taxon>
        <taxon>Bdellovibrionota</taxon>
        <taxon>Oligoflexia</taxon>
        <taxon>Oligoflexales</taxon>
        <taxon>Pseudobacteriovoracaceae</taxon>
        <taxon>Pseudobacteriovorax</taxon>
    </lineage>
</organism>
<protein>
    <recommendedName>
        <fullName evidence="4 9">N-(5'-phosphoribosyl)anthranilate isomerase</fullName>
        <shortName evidence="9">PRAI</shortName>
        <ecNumber evidence="3 9">5.3.1.24</ecNumber>
    </recommendedName>
</protein>
<dbReference type="EC" id="5.3.1.24" evidence="3 9"/>
<evidence type="ECO:0000259" key="10">
    <source>
        <dbReference type="Pfam" id="PF00697"/>
    </source>
</evidence>
<dbReference type="CDD" id="cd00405">
    <property type="entry name" value="PRAI"/>
    <property type="match status" value="1"/>
</dbReference>
<reference evidence="12" key="1">
    <citation type="submission" date="2017-04" db="EMBL/GenBank/DDBJ databases">
        <authorList>
            <person name="Varghese N."/>
            <person name="Submissions S."/>
        </authorList>
    </citation>
    <scope>NUCLEOTIDE SEQUENCE [LARGE SCALE GENOMIC DNA]</scope>
    <source>
        <strain evidence="12">RKEM611</strain>
    </source>
</reference>
<dbReference type="InterPro" id="IPR013785">
    <property type="entry name" value="Aldolase_TIM"/>
</dbReference>
<dbReference type="UniPathway" id="UPA00035">
    <property type="reaction ID" value="UER00042"/>
</dbReference>
<dbReference type="PANTHER" id="PTHR42894:SF1">
    <property type="entry name" value="N-(5'-PHOSPHORIBOSYL)ANTHRANILATE ISOMERASE"/>
    <property type="match status" value="1"/>
</dbReference>
<dbReference type="OrthoDB" id="9796196at2"/>
<evidence type="ECO:0000256" key="7">
    <source>
        <dbReference type="ARBA" id="ARBA00023141"/>
    </source>
</evidence>
<keyword evidence="8 9" id="KW-0413">Isomerase</keyword>